<evidence type="ECO:0000313" key="17">
    <source>
        <dbReference type="Proteomes" id="UP000472277"/>
    </source>
</evidence>
<dbReference type="PROSITE" id="PS50071">
    <property type="entry name" value="HOMEOBOX_2"/>
    <property type="match status" value="1"/>
</dbReference>
<comment type="subcellular location">
    <subcellularLocation>
        <location evidence="2 11 12 13">Nucleus</location>
    </subcellularLocation>
</comment>
<dbReference type="FunFam" id="1.10.10.60:FF:000017">
    <property type="entry name" value="Homeobox protein antennapedia"/>
    <property type="match status" value="1"/>
</dbReference>
<name>A0A674E8R8_SALTR</name>
<dbReference type="InterPro" id="IPR006711">
    <property type="entry name" value="Hox9_activation_N"/>
</dbReference>
<dbReference type="GO" id="GO:0005634">
    <property type="term" value="C:nucleus"/>
    <property type="evidence" value="ECO:0007669"/>
    <property type="project" value="UniProtKB-SubCell"/>
</dbReference>
<evidence type="ECO:0000256" key="11">
    <source>
        <dbReference type="PIRNR" id="PIRNR037109"/>
    </source>
</evidence>
<dbReference type="Gene3D" id="1.10.10.60">
    <property type="entry name" value="Homeodomain-like"/>
    <property type="match status" value="1"/>
</dbReference>
<feature type="region of interest" description="Disordered" evidence="14">
    <location>
        <begin position="247"/>
        <end position="316"/>
    </location>
</feature>
<dbReference type="GO" id="GO:0000981">
    <property type="term" value="F:DNA-binding transcription factor activity, RNA polymerase II-specific"/>
    <property type="evidence" value="ECO:0007669"/>
    <property type="project" value="UniProtKB-UniRule"/>
</dbReference>
<dbReference type="GO" id="GO:0009954">
    <property type="term" value="P:proximal/distal pattern formation"/>
    <property type="evidence" value="ECO:0007669"/>
    <property type="project" value="TreeGrafter"/>
</dbReference>
<comment type="similarity">
    <text evidence="4">Belongs to the Antp homeobox family.</text>
</comment>
<comment type="function">
    <text evidence="1 11">Sequence-specific transcription factor which is part of a developmental regulatory system that provides cells with specific positional identities on the anterior-posterior axis.</text>
</comment>
<dbReference type="InterPro" id="IPR009057">
    <property type="entry name" value="Homeodomain-like_sf"/>
</dbReference>
<dbReference type="CDD" id="cd00086">
    <property type="entry name" value="homeodomain"/>
    <property type="match status" value="1"/>
</dbReference>
<dbReference type="Proteomes" id="UP000472277">
    <property type="component" value="Chromosome 36"/>
</dbReference>
<dbReference type="GO" id="GO:0009952">
    <property type="term" value="P:anterior/posterior pattern specification"/>
    <property type="evidence" value="ECO:0007669"/>
    <property type="project" value="TreeGrafter"/>
</dbReference>
<organism evidence="16 17">
    <name type="scientific">Salmo trutta</name>
    <name type="common">Brown trout</name>
    <dbReference type="NCBI Taxonomy" id="8032"/>
    <lineage>
        <taxon>Eukaryota</taxon>
        <taxon>Metazoa</taxon>
        <taxon>Chordata</taxon>
        <taxon>Craniata</taxon>
        <taxon>Vertebrata</taxon>
        <taxon>Euteleostomi</taxon>
        <taxon>Actinopterygii</taxon>
        <taxon>Neopterygii</taxon>
        <taxon>Teleostei</taxon>
        <taxon>Protacanthopterygii</taxon>
        <taxon>Salmoniformes</taxon>
        <taxon>Salmonidae</taxon>
        <taxon>Salmoninae</taxon>
        <taxon>Salmo</taxon>
    </lineage>
</organism>
<sequence>MSTSGTLTSYYVDSLILPESEELSAPRYTSGPGGLQHARQLTSLTDHTEFGACTFPTKAPVFSPSWGHVSTQFPGAVSSVYHHPYGHHQGPASGDVEGRYMQSWLLEPISGSLPLTGLPTSHHYGIKPESLGARVDSALPGSHTALLLSDFTNGTVATASPVDKNTLPGQTANLNGEIEEKPALDPNPNRKRGRQTYSRYQTLELEKEFHFNRYLNRRRRVEIAHVLCLTERQIKIWFQNRRMKWKKDHKDESSSSNLSANSENVNKDGDGNPVTNGQSNAQEAEQGDSPSAGVASETPAREGDGDVEPINERNTP</sequence>
<dbReference type="InterPro" id="IPR020479">
    <property type="entry name" value="HD_metazoa"/>
</dbReference>
<comment type="similarity">
    <text evidence="3 11">Belongs to the Abd-B homeobox family.</text>
</comment>
<evidence type="ECO:0000256" key="9">
    <source>
        <dbReference type="ARBA" id="ARBA00023163"/>
    </source>
</evidence>
<keyword evidence="8 12" id="KW-0371">Homeobox</keyword>
<evidence type="ECO:0000259" key="15">
    <source>
        <dbReference type="PROSITE" id="PS50071"/>
    </source>
</evidence>
<feature type="compositionally biased region" description="Low complexity" evidence="14">
    <location>
        <begin position="254"/>
        <end position="264"/>
    </location>
</feature>
<dbReference type="Pfam" id="PF00046">
    <property type="entry name" value="Homeodomain"/>
    <property type="match status" value="1"/>
</dbReference>
<dbReference type="GeneTree" id="ENSGT00940000159522"/>
<dbReference type="SMART" id="SM00389">
    <property type="entry name" value="HOX"/>
    <property type="match status" value="1"/>
</dbReference>
<dbReference type="SUPFAM" id="SSF46689">
    <property type="entry name" value="Homeodomain-like"/>
    <property type="match status" value="1"/>
</dbReference>
<keyword evidence="7 11" id="KW-0238">DNA-binding</keyword>
<dbReference type="PROSITE" id="PS00027">
    <property type="entry name" value="HOMEOBOX_1"/>
    <property type="match status" value="1"/>
</dbReference>
<evidence type="ECO:0000256" key="5">
    <source>
        <dbReference type="ARBA" id="ARBA00022473"/>
    </source>
</evidence>
<evidence type="ECO:0000256" key="1">
    <source>
        <dbReference type="ARBA" id="ARBA00003263"/>
    </source>
</evidence>
<dbReference type="GO" id="GO:0006351">
    <property type="term" value="P:DNA-templated transcription"/>
    <property type="evidence" value="ECO:0007669"/>
    <property type="project" value="InterPro"/>
</dbReference>
<dbReference type="InterPro" id="IPR017970">
    <property type="entry name" value="Homeobox_CS"/>
</dbReference>
<feature type="domain" description="Homeobox" evidence="15">
    <location>
        <begin position="188"/>
        <end position="248"/>
    </location>
</feature>
<evidence type="ECO:0000256" key="7">
    <source>
        <dbReference type="ARBA" id="ARBA00023125"/>
    </source>
</evidence>
<evidence type="ECO:0000256" key="14">
    <source>
        <dbReference type="SAM" id="MobiDB-lite"/>
    </source>
</evidence>
<keyword evidence="10 11" id="KW-0539">Nucleus</keyword>
<evidence type="ECO:0000313" key="16">
    <source>
        <dbReference type="Ensembl" id="ENSSTUP00000104450.1"/>
    </source>
</evidence>
<reference evidence="16" key="2">
    <citation type="submission" date="2025-09" db="UniProtKB">
        <authorList>
            <consortium name="Ensembl"/>
        </authorList>
    </citation>
    <scope>IDENTIFICATION</scope>
</reference>
<evidence type="ECO:0000256" key="8">
    <source>
        <dbReference type="ARBA" id="ARBA00023155"/>
    </source>
</evidence>
<dbReference type="AlphaFoldDB" id="A0A674E8R8"/>
<evidence type="ECO:0000256" key="6">
    <source>
        <dbReference type="ARBA" id="ARBA00023015"/>
    </source>
</evidence>
<feature type="DNA-binding region" description="Homeobox" evidence="12">
    <location>
        <begin position="190"/>
        <end position="249"/>
    </location>
</feature>
<dbReference type="InterPro" id="IPR001356">
    <property type="entry name" value="HD"/>
</dbReference>
<dbReference type="PIRSF" id="PIRSF037109">
    <property type="entry name" value="Homeobox_Hox9"/>
    <property type="match status" value="1"/>
</dbReference>
<evidence type="ECO:0000256" key="4">
    <source>
        <dbReference type="ARBA" id="ARBA00009107"/>
    </source>
</evidence>
<dbReference type="PANTHER" id="PTHR45970">
    <property type="entry name" value="AGAP004664-PA"/>
    <property type="match status" value="1"/>
</dbReference>
<dbReference type="GO" id="GO:0000978">
    <property type="term" value="F:RNA polymerase II cis-regulatory region sequence-specific DNA binding"/>
    <property type="evidence" value="ECO:0007669"/>
    <property type="project" value="TreeGrafter"/>
</dbReference>
<dbReference type="PANTHER" id="PTHR45970:SF3">
    <property type="entry name" value="HOMEOBOX PROTEIN HOX-A9"/>
    <property type="match status" value="1"/>
</dbReference>
<evidence type="ECO:0000256" key="3">
    <source>
        <dbReference type="ARBA" id="ARBA00006317"/>
    </source>
</evidence>
<keyword evidence="5 11" id="KW-0217">Developmental protein</keyword>
<accession>A0A674E8R8</accession>
<keyword evidence="9 11" id="KW-0804">Transcription</keyword>
<evidence type="ECO:0000256" key="10">
    <source>
        <dbReference type="ARBA" id="ARBA00023242"/>
    </source>
</evidence>
<evidence type="ECO:0000256" key="2">
    <source>
        <dbReference type="ARBA" id="ARBA00004123"/>
    </source>
</evidence>
<gene>
    <name evidence="16" type="primary">HOXA3</name>
    <name evidence="16" type="synonym">LOC115175452</name>
</gene>
<dbReference type="GO" id="GO:0048704">
    <property type="term" value="P:embryonic skeletal system morphogenesis"/>
    <property type="evidence" value="ECO:0007669"/>
    <property type="project" value="TreeGrafter"/>
</dbReference>
<evidence type="ECO:0000256" key="13">
    <source>
        <dbReference type="RuleBase" id="RU000682"/>
    </source>
</evidence>
<proteinExistence type="inferred from homology"/>
<reference evidence="16" key="1">
    <citation type="submission" date="2025-08" db="UniProtKB">
        <authorList>
            <consortium name="Ensembl"/>
        </authorList>
    </citation>
    <scope>IDENTIFICATION</scope>
</reference>
<evidence type="ECO:0000256" key="12">
    <source>
        <dbReference type="PROSITE-ProRule" id="PRU00108"/>
    </source>
</evidence>
<dbReference type="PRINTS" id="PR00024">
    <property type="entry name" value="HOMEOBOX"/>
</dbReference>
<keyword evidence="6 11" id="KW-0805">Transcription regulation</keyword>
<dbReference type="Pfam" id="PF04617">
    <property type="entry name" value="Hox9_act"/>
    <property type="match status" value="1"/>
</dbReference>
<dbReference type="Ensembl" id="ENSSTUT00000111975.1">
    <property type="protein sequence ID" value="ENSSTUP00000104450.1"/>
    <property type="gene ID" value="ENSSTUG00000046619.1"/>
</dbReference>
<dbReference type="OrthoDB" id="6159439at2759"/>
<protein>
    <recommendedName>
        <fullName evidence="11">Homeobox protein</fullName>
    </recommendedName>
</protein>
<dbReference type="InterPro" id="IPR017112">
    <property type="entry name" value="HXA9/HXB9/HXC9"/>
</dbReference>
<feature type="region of interest" description="Disordered" evidence="14">
    <location>
        <begin position="160"/>
        <end position="194"/>
    </location>
</feature>
<feature type="compositionally biased region" description="Polar residues" evidence="14">
    <location>
        <begin position="273"/>
        <end position="283"/>
    </location>
</feature>
<dbReference type="KEGG" id="stru:115175452"/>
<keyword evidence="17" id="KW-1185">Reference proteome</keyword>